<evidence type="ECO:0000256" key="5">
    <source>
        <dbReference type="ARBA" id="ARBA00023136"/>
    </source>
</evidence>
<evidence type="ECO:0000256" key="6">
    <source>
        <dbReference type="SAM" id="MobiDB-lite"/>
    </source>
</evidence>
<proteinExistence type="predicted"/>
<evidence type="ECO:0000256" key="2">
    <source>
        <dbReference type="ARBA" id="ARBA00022475"/>
    </source>
</evidence>
<sequence>MSGVGIPARDRRLVLDAYALTASSVGNALTGLLCYVLSARLYSRDVVGQAAGLTAGLVLISAIASLDLHTALQRFLPGAGRSGGRLMWGCYLTAAVASAVVAVPFVLLFGADLFGGRPVWGLAWYPASVAFWSVFALQDVVLLGLGAAVLVPVENLVFGLLRLALLVVFVGGGGFAVFASWLLPVVLLVAVVNVVIWRRVLPRFAAAAEPGPPGWDVGTVARFVGGSHIGNLVGVASANLLPLIVVARLGTEGNAVFYIAWMVPYSLRMVAFNFGSSLLVHGSVDPAQIPSLLRTALRRQATLLAPVVAVILLFARPLLLVFGPAYAQAADLLRLLTLSLLPIVVVSAYLPIARVTGRLFEAVAISIVCGVAELGVSWFGLTHGGLTGLGAGYLAADCVVALLVLPRLAAFLATPSRARHAAPSAAFAGLTGAAAGRGSSPRRRGRRRAEKGVRR</sequence>
<dbReference type="PANTHER" id="PTHR30250">
    <property type="entry name" value="PST FAMILY PREDICTED COLANIC ACID TRANSPORTER"/>
    <property type="match status" value="1"/>
</dbReference>
<feature type="transmembrane region" description="Helical" evidence="7">
    <location>
        <begin position="301"/>
        <end position="326"/>
    </location>
</feature>
<name>A0A2I2KUA1_9ACTN</name>
<dbReference type="GO" id="GO:0005886">
    <property type="term" value="C:plasma membrane"/>
    <property type="evidence" value="ECO:0007669"/>
    <property type="project" value="UniProtKB-SubCell"/>
</dbReference>
<dbReference type="AlphaFoldDB" id="A0A2I2KUA1"/>
<protein>
    <submittedName>
        <fullName evidence="8">Putative Membrane protein involved in the export of O-antigen and teichoic acid</fullName>
    </submittedName>
</protein>
<gene>
    <name evidence="8" type="ORF">FRACA_310035</name>
</gene>
<evidence type="ECO:0000256" key="1">
    <source>
        <dbReference type="ARBA" id="ARBA00004651"/>
    </source>
</evidence>
<feature type="region of interest" description="Disordered" evidence="6">
    <location>
        <begin position="432"/>
        <end position="455"/>
    </location>
</feature>
<feature type="transmembrane region" description="Helical" evidence="7">
    <location>
        <begin position="163"/>
        <end position="196"/>
    </location>
</feature>
<keyword evidence="4 7" id="KW-1133">Transmembrane helix</keyword>
<dbReference type="RefSeq" id="WP_133150720.1">
    <property type="nucleotide sequence ID" value="NZ_FZMO01000235.1"/>
</dbReference>
<keyword evidence="9" id="KW-1185">Reference proteome</keyword>
<keyword evidence="5 7" id="KW-0472">Membrane</keyword>
<feature type="transmembrane region" description="Helical" evidence="7">
    <location>
        <begin position="46"/>
        <end position="66"/>
    </location>
</feature>
<dbReference type="InterPro" id="IPR050833">
    <property type="entry name" value="Poly_Biosynth_Transport"/>
</dbReference>
<feature type="transmembrane region" description="Helical" evidence="7">
    <location>
        <begin position="122"/>
        <end position="151"/>
    </location>
</feature>
<keyword evidence="3 7" id="KW-0812">Transmembrane</keyword>
<evidence type="ECO:0000313" key="8">
    <source>
        <dbReference type="EMBL" id="SNQ49243.1"/>
    </source>
</evidence>
<feature type="transmembrane region" description="Helical" evidence="7">
    <location>
        <begin position="359"/>
        <end position="381"/>
    </location>
</feature>
<keyword evidence="2" id="KW-1003">Cell membrane</keyword>
<feature type="transmembrane region" description="Helical" evidence="7">
    <location>
        <begin position="86"/>
        <end position="110"/>
    </location>
</feature>
<evidence type="ECO:0000313" key="9">
    <source>
        <dbReference type="Proteomes" id="UP000234331"/>
    </source>
</evidence>
<evidence type="ECO:0000256" key="3">
    <source>
        <dbReference type="ARBA" id="ARBA00022692"/>
    </source>
</evidence>
<dbReference type="Proteomes" id="UP000234331">
    <property type="component" value="Unassembled WGS sequence"/>
</dbReference>
<feature type="transmembrane region" description="Helical" evidence="7">
    <location>
        <begin position="393"/>
        <end position="413"/>
    </location>
</feature>
<accession>A0A2I2KUA1</accession>
<dbReference type="OrthoDB" id="3204886at2"/>
<dbReference type="EMBL" id="FZMO01000235">
    <property type="protein sequence ID" value="SNQ49243.1"/>
    <property type="molecule type" value="Genomic_DNA"/>
</dbReference>
<feature type="compositionally biased region" description="Basic residues" evidence="6">
    <location>
        <begin position="440"/>
        <end position="449"/>
    </location>
</feature>
<feature type="transmembrane region" description="Helical" evidence="7">
    <location>
        <begin position="332"/>
        <end position="352"/>
    </location>
</feature>
<comment type="subcellular location">
    <subcellularLocation>
        <location evidence="1">Cell membrane</location>
        <topology evidence="1">Multi-pass membrane protein</topology>
    </subcellularLocation>
</comment>
<feature type="transmembrane region" description="Helical" evidence="7">
    <location>
        <begin position="17"/>
        <end position="39"/>
    </location>
</feature>
<dbReference type="PANTHER" id="PTHR30250:SF11">
    <property type="entry name" value="O-ANTIGEN TRANSPORTER-RELATED"/>
    <property type="match status" value="1"/>
</dbReference>
<evidence type="ECO:0000256" key="7">
    <source>
        <dbReference type="SAM" id="Phobius"/>
    </source>
</evidence>
<organism evidence="8 9">
    <name type="scientific">Frankia canadensis</name>
    <dbReference type="NCBI Taxonomy" id="1836972"/>
    <lineage>
        <taxon>Bacteria</taxon>
        <taxon>Bacillati</taxon>
        <taxon>Actinomycetota</taxon>
        <taxon>Actinomycetes</taxon>
        <taxon>Frankiales</taxon>
        <taxon>Frankiaceae</taxon>
        <taxon>Frankia</taxon>
    </lineage>
</organism>
<reference evidence="8 9" key="1">
    <citation type="submission" date="2017-06" db="EMBL/GenBank/DDBJ databases">
        <authorList>
            <person name="Kim H.J."/>
            <person name="Triplett B.A."/>
        </authorList>
    </citation>
    <scope>NUCLEOTIDE SEQUENCE [LARGE SCALE GENOMIC DNA]</scope>
    <source>
        <strain evidence="8">FRACA_ARgP5</strain>
    </source>
</reference>
<evidence type="ECO:0000256" key="4">
    <source>
        <dbReference type="ARBA" id="ARBA00022989"/>
    </source>
</evidence>